<evidence type="ECO:0000256" key="5">
    <source>
        <dbReference type="ARBA" id="ARBA00022777"/>
    </source>
</evidence>
<dbReference type="EC" id="2.7.1.48" evidence="2"/>
<proteinExistence type="predicted"/>
<evidence type="ECO:0000313" key="8">
    <source>
        <dbReference type="EMBL" id="GAT98822.1"/>
    </source>
</evidence>
<dbReference type="GO" id="GO:0005524">
    <property type="term" value="F:ATP binding"/>
    <property type="evidence" value="ECO:0007669"/>
    <property type="project" value="UniProtKB-KW"/>
</dbReference>
<evidence type="ECO:0000256" key="3">
    <source>
        <dbReference type="ARBA" id="ARBA00022679"/>
    </source>
</evidence>
<comment type="caution">
    <text evidence="8">The sequence shown here is derived from an EMBL/GenBank/DDBJ whole genome shotgun (WGS) entry which is preliminary data.</text>
</comment>
<dbReference type="SUPFAM" id="SSF52540">
    <property type="entry name" value="P-loop containing nucleoside triphosphate hydrolases"/>
    <property type="match status" value="1"/>
</dbReference>
<dbReference type="GO" id="GO:0004849">
    <property type="term" value="F:uridine kinase activity"/>
    <property type="evidence" value="ECO:0007669"/>
    <property type="project" value="UniProtKB-EC"/>
</dbReference>
<dbReference type="AlphaFoldDB" id="A0A5K1VQI3"/>
<dbReference type="VEuPathDB" id="AmoebaDB:EHI7A_103240"/>
<feature type="domain" description="Phosphoribulokinase/uridine kinase" evidence="7">
    <location>
        <begin position="12"/>
        <end position="195"/>
    </location>
</feature>
<reference evidence="8 9" key="1">
    <citation type="submission" date="2016-05" db="EMBL/GenBank/DDBJ databases">
        <title>First whole genome sequencing of Entamoeba histolytica HM1:IMSS-clone-6.</title>
        <authorList>
            <person name="Mukherjee Avik.K."/>
            <person name="Izumyama S."/>
            <person name="Nakada-Tsukui K."/>
            <person name="Nozaki T."/>
        </authorList>
    </citation>
    <scope>NUCLEOTIDE SEQUENCE [LARGE SCALE GENOMIC DNA]</scope>
    <source>
        <strain evidence="8 9">HM1:IMSS clone 6</strain>
    </source>
</reference>
<keyword evidence="6" id="KW-0067">ATP-binding</keyword>
<dbReference type="Proteomes" id="UP000078387">
    <property type="component" value="Unassembled WGS sequence"/>
</dbReference>
<gene>
    <name evidence="8" type="ORF">CL6EHI_196580</name>
</gene>
<keyword evidence="3" id="KW-0808">Transferase</keyword>
<evidence type="ECO:0000313" key="9">
    <source>
        <dbReference type="Proteomes" id="UP000078387"/>
    </source>
</evidence>
<dbReference type="InterPro" id="IPR000764">
    <property type="entry name" value="Uridine_kinase-like"/>
</dbReference>
<dbReference type="GO" id="GO:0044206">
    <property type="term" value="P:UMP salvage"/>
    <property type="evidence" value="ECO:0007669"/>
    <property type="project" value="UniProtKB-UniPathway"/>
</dbReference>
<comment type="pathway">
    <text evidence="1">Pyrimidine metabolism; UMP biosynthesis via salvage pathway; UMP from uridine: step 1/1.</text>
</comment>
<dbReference type="VEuPathDB" id="AmoebaDB:KM1_087150"/>
<keyword evidence="5 8" id="KW-0418">Kinase</keyword>
<dbReference type="VEuPathDB" id="AmoebaDB:EHI5A_074350"/>
<dbReference type="NCBIfam" id="NF004018">
    <property type="entry name" value="PRK05480.1"/>
    <property type="match status" value="1"/>
</dbReference>
<dbReference type="Pfam" id="PF00485">
    <property type="entry name" value="PRK"/>
    <property type="match status" value="1"/>
</dbReference>
<name>A0A5K1VQI3_ENTHI</name>
<dbReference type="InterPro" id="IPR027417">
    <property type="entry name" value="P-loop_NTPase"/>
</dbReference>
<accession>A0A5K1VQI3</accession>
<protein>
    <recommendedName>
        <fullName evidence="2">uridine/cytidine kinase</fullName>
        <ecNumber evidence="2">2.7.1.48</ecNumber>
    </recommendedName>
</protein>
<dbReference type="VEuPathDB" id="AmoebaDB:EHI_196580"/>
<dbReference type="CDD" id="cd02023">
    <property type="entry name" value="UMPK"/>
    <property type="match status" value="1"/>
</dbReference>
<dbReference type="OMA" id="TVKPMHE"/>
<dbReference type="InterPro" id="IPR006083">
    <property type="entry name" value="PRK/URK"/>
</dbReference>
<organism evidence="8 9">
    <name type="scientific">Entamoeba histolytica</name>
    <dbReference type="NCBI Taxonomy" id="5759"/>
    <lineage>
        <taxon>Eukaryota</taxon>
        <taxon>Amoebozoa</taxon>
        <taxon>Evosea</taxon>
        <taxon>Archamoebae</taxon>
        <taxon>Mastigamoebida</taxon>
        <taxon>Entamoebidae</taxon>
        <taxon>Entamoeba</taxon>
    </lineage>
</organism>
<dbReference type="UniPathway" id="UPA00574">
    <property type="reaction ID" value="UER00637"/>
</dbReference>
<dbReference type="EMBL" id="BDEQ01000001">
    <property type="protein sequence ID" value="GAT98822.1"/>
    <property type="molecule type" value="Genomic_DNA"/>
</dbReference>
<evidence type="ECO:0000256" key="1">
    <source>
        <dbReference type="ARBA" id="ARBA00004690"/>
    </source>
</evidence>
<evidence type="ECO:0000259" key="7">
    <source>
        <dbReference type="Pfam" id="PF00485"/>
    </source>
</evidence>
<dbReference type="Gene3D" id="3.40.50.300">
    <property type="entry name" value="P-loop containing nucleotide triphosphate hydrolases"/>
    <property type="match status" value="1"/>
</dbReference>
<evidence type="ECO:0000256" key="4">
    <source>
        <dbReference type="ARBA" id="ARBA00022741"/>
    </source>
</evidence>
<evidence type="ECO:0000256" key="6">
    <source>
        <dbReference type="ARBA" id="ARBA00022840"/>
    </source>
</evidence>
<evidence type="ECO:0000256" key="2">
    <source>
        <dbReference type="ARBA" id="ARBA00012137"/>
    </source>
</evidence>
<dbReference type="PANTHER" id="PTHR10285">
    <property type="entry name" value="URIDINE KINASE"/>
    <property type="match status" value="1"/>
</dbReference>
<sequence>MSSSKRHSSPVLIAVCGGTASGKTTFCDVISKNPNFQKVAVISQDCFYRDLTEEENKHVSNYNFDSPDAFDWPLIYKTMKRVKQRKKVQIPVYDFKTNSRTGEFTDVEIGDVVMFEGLYPFYNYKGMEMASLFDLKIFVETDDDVRLGRRIIRDMNFRGRTLQSVLDQYKKFVKPAYDTWVSPQSKRADIIIPWGEISNNAMTADNEKISEYPVVKMVTRYIDQFIEKSNFEKVVRTGSAEILDGAEIKESALSDVE</sequence>
<dbReference type="FunFam" id="3.40.50.300:FF:001802">
    <property type="entry name" value="Uridine-cytidine kinase 1"/>
    <property type="match status" value="1"/>
</dbReference>
<dbReference type="VEuPathDB" id="AmoebaDB:EHI8A_042000"/>
<dbReference type="PRINTS" id="PR00988">
    <property type="entry name" value="URIDINKINASE"/>
</dbReference>
<keyword evidence="4" id="KW-0547">Nucleotide-binding</keyword>